<evidence type="ECO:0000256" key="1">
    <source>
        <dbReference type="SAM" id="MobiDB-lite"/>
    </source>
</evidence>
<protein>
    <recommendedName>
        <fullName evidence="4">PiggyBac transposable element-derived protein domain-containing protein</fullName>
    </recommendedName>
</protein>
<evidence type="ECO:0000313" key="2">
    <source>
        <dbReference type="EMBL" id="KAK6732765.1"/>
    </source>
</evidence>
<feature type="region of interest" description="Disordered" evidence="1">
    <location>
        <begin position="47"/>
        <end position="84"/>
    </location>
</feature>
<sequence length="108" mass="12926">MRKKNKDWAETTVDELRHFIDTCLDIEIVRLSKLRDYWFTDPIQPDTQAKRRKLNERPDLKSKQRKQPSRNSYRTPADQHGRRYAKTYLRKSRTLSSVCQSSSPWIAS</sequence>
<evidence type="ECO:0000313" key="3">
    <source>
        <dbReference type="Proteomes" id="UP001303046"/>
    </source>
</evidence>
<name>A0ABR1C5P8_NECAM</name>
<accession>A0ABR1C5P8</accession>
<comment type="caution">
    <text evidence="2">The sequence shown here is derived from an EMBL/GenBank/DDBJ whole genome shotgun (WGS) entry which is preliminary data.</text>
</comment>
<keyword evidence="3" id="KW-1185">Reference proteome</keyword>
<organism evidence="2 3">
    <name type="scientific">Necator americanus</name>
    <name type="common">Human hookworm</name>
    <dbReference type="NCBI Taxonomy" id="51031"/>
    <lineage>
        <taxon>Eukaryota</taxon>
        <taxon>Metazoa</taxon>
        <taxon>Ecdysozoa</taxon>
        <taxon>Nematoda</taxon>
        <taxon>Chromadorea</taxon>
        <taxon>Rhabditida</taxon>
        <taxon>Rhabditina</taxon>
        <taxon>Rhabditomorpha</taxon>
        <taxon>Strongyloidea</taxon>
        <taxon>Ancylostomatidae</taxon>
        <taxon>Bunostominae</taxon>
        <taxon>Necator</taxon>
    </lineage>
</organism>
<proteinExistence type="predicted"/>
<evidence type="ECO:0008006" key="4">
    <source>
        <dbReference type="Google" id="ProtNLM"/>
    </source>
</evidence>
<reference evidence="2 3" key="1">
    <citation type="submission" date="2023-08" db="EMBL/GenBank/DDBJ databases">
        <title>A Necator americanus chromosomal reference genome.</title>
        <authorList>
            <person name="Ilik V."/>
            <person name="Petrzelkova K.J."/>
            <person name="Pardy F."/>
            <person name="Fuh T."/>
            <person name="Niatou-Singa F.S."/>
            <person name="Gouil Q."/>
            <person name="Baker L."/>
            <person name="Ritchie M.E."/>
            <person name="Jex A.R."/>
            <person name="Gazzola D."/>
            <person name="Li H."/>
            <person name="Toshio Fujiwara R."/>
            <person name="Zhan B."/>
            <person name="Aroian R.V."/>
            <person name="Pafco B."/>
            <person name="Schwarz E.M."/>
        </authorList>
    </citation>
    <scope>NUCLEOTIDE SEQUENCE [LARGE SCALE GENOMIC DNA]</scope>
    <source>
        <strain evidence="2 3">Aroian</strain>
        <tissue evidence="2">Whole animal</tissue>
    </source>
</reference>
<gene>
    <name evidence="2" type="primary">Necator_chrII.g4663</name>
    <name evidence="2" type="ORF">RB195_016871</name>
</gene>
<dbReference type="Proteomes" id="UP001303046">
    <property type="component" value="Unassembled WGS sequence"/>
</dbReference>
<dbReference type="EMBL" id="JAVFWL010000002">
    <property type="protein sequence ID" value="KAK6732765.1"/>
    <property type="molecule type" value="Genomic_DNA"/>
</dbReference>